<feature type="transmembrane region" description="Helical" evidence="14">
    <location>
        <begin position="148"/>
        <end position="166"/>
    </location>
</feature>
<dbReference type="GO" id="GO:0006508">
    <property type="term" value="P:proteolysis"/>
    <property type="evidence" value="ECO:0007669"/>
    <property type="project" value="UniProtKB-KW"/>
</dbReference>
<comment type="caution">
    <text evidence="18">The sequence shown here is derived from an EMBL/GenBank/DDBJ whole genome shotgun (WGS) entry which is preliminary data.</text>
</comment>
<dbReference type="InterPro" id="IPR016483">
    <property type="entry name" value="UCP006404_Pept_M50_CBS"/>
</dbReference>
<accession>A0A1B7LX63</accession>
<feature type="transmembrane region" description="Helical" evidence="14">
    <location>
        <begin position="201"/>
        <end position="224"/>
    </location>
</feature>
<keyword evidence="4 14" id="KW-0645">Protease</keyword>
<dbReference type="AlphaFoldDB" id="A0A1B7LX63"/>
<feature type="binding site" evidence="16">
    <location>
        <position position="75"/>
    </location>
    <ligand>
        <name>Zn(2+)</name>
        <dbReference type="ChEBI" id="CHEBI:29105"/>
        <note>catalytic</note>
    </ligand>
</feature>
<evidence type="ECO:0000256" key="15">
    <source>
        <dbReference type="PIRSR" id="PIRSR006404-1"/>
    </source>
</evidence>
<proteinExistence type="inferred from homology"/>
<dbReference type="GO" id="GO:0005886">
    <property type="term" value="C:plasma membrane"/>
    <property type="evidence" value="ECO:0007669"/>
    <property type="project" value="UniProtKB-SubCell"/>
</dbReference>
<dbReference type="EMBL" id="LXEY01000021">
    <property type="protein sequence ID" value="OAV59765.1"/>
    <property type="molecule type" value="Genomic_DNA"/>
</dbReference>
<evidence type="ECO:0000313" key="19">
    <source>
        <dbReference type="Proteomes" id="UP000078292"/>
    </source>
</evidence>
<protein>
    <recommendedName>
        <fullName evidence="14">Zinc metalloprotease</fullName>
    </recommendedName>
</protein>
<dbReference type="GO" id="GO:0008237">
    <property type="term" value="F:metallopeptidase activity"/>
    <property type="evidence" value="ECO:0007669"/>
    <property type="project" value="UniProtKB-UniRule"/>
</dbReference>
<evidence type="ECO:0000256" key="6">
    <source>
        <dbReference type="ARBA" id="ARBA00022723"/>
    </source>
</evidence>
<evidence type="ECO:0000256" key="8">
    <source>
        <dbReference type="ARBA" id="ARBA00022801"/>
    </source>
</evidence>
<comment type="subcellular location">
    <subcellularLocation>
        <location evidence="1 14">Cell membrane</location>
        <topology evidence="1 14">Multi-pass membrane protein</topology>
    </subcellularLocation>
</comment>
<feature type="binding site" evidence="16">
    <location>
        <position position="71"/>
    </location>
    <ligand>
        <name>Zn(2+)</name>
        <dbReference type="ChEBI" id="CHEBI:29105"/>
        <note>catalytic</note>
    </ligand>
</feature>
<keyword evidence="19" id="KW-1185">Reference proteome</keyword>
<evidence type="ECO:0000256" key="2">
    <source>
        <dbReference type="ARBA" id="ARBA00007931"/>
    </source>
</evidence>
<reference evidence="18 19" key="1">
    <citation type="submission" date="2016-04" db="EMBL/GenBank/DDBJ databases">
        <title>First whole genome shotgun sequence of the bacterium Enteractinococcus sp. strain UASWS1574.</title>
        <authorList>
            <person name="Crovadore J."/>
            <person name="Chablais R."/>
            <person name="Lefort F."/>
        </authorList>
    </citation>
    <scope>NUCLEOTIDE SEQUENCE [LARGE SCALE GENOMIC DNA]</scope>
    <source>
        <strain evidence="18 19">UASWS1574</strain>
    </source>
</reference>
<dbReference type="PANTHER" id="PTHR39188">
    <property type="entry name" value="MEMBRANE-ASSOCIATED ZINC METALLOPROTEASE M50B"/>
    <property type="match status" value="1"/>
</dbReference>
<feature type="transmembrane region" description="Helical" evidence="14">
    <location>
        <begin position="12"/>
        <end position="37"/>
    </location>
</feature>
<dbReference type="GO" id="GO:0046872">
    <property type="term" value="F:metal ion binding"/>
    <property type="evidence" value="ECO:0007669"/>
    <property type="project" value="UniProtKB-UniRule"/>
</dbReference>
<evidence type="ECO:0000256" key="10">
    <source>
        <dbReference type="ARBA" id="ARBA00022989"/>
    </source>
</evidence>
<dbReference type="PIRSF" id="PIRSF006404">
    <property type="entry name" value="UCP006404_Pept_M50_CBS"/>
    <property type="match status" value="1"/>
</dbReference>
<name>A0A1B7LX63_9MICC</name>
<dbReference type="SUPFAM" id="SSF54631">
    <property type="entry name" value="CBS-domain pair"/>
    <property type="match status" value="1"/>
</dbReference>
<keyword evidence="6 14" id="KW-0479">Metal-binding</keyword>
<keyword evidence="12" id="KW-0129">CBS domain</keyword>
<keyword evidence="9 14" id="KW-0862">Zinc</keyword>
<evidence type="ECO:0000256" key="4">
    <source>
        <dbReference type="ARBA" id="ARBA00022670"/>
    </source>
</evidence>
<dbReference type="Pfam" id="PF02163">
    <property type="entry name" value="Peptidase_M50"/>
    <property type="match status" value="2"/>
</dbReference>
<evidence type="ECO:0000256" key="12">
    <source>
        <dbReference type="ARBA" id="ARBA00023122"/>
    </source>
</evidence>
<keyword evidence="13 14" id="KW-0472">Membrane</keyword>
<feature type="transmembrane region" description="Helical" evidence="14">
    <location>
        <begin position="115"/>
        <end position="136"/>
    </location>
</feature>
<organism evidence="18 19">
    <name type="scientific">Enteractinococcus helveticum</name>
    <dbReference type="NCBI Taxonomy" id="1837282"/>
    <lineage>
        <taxon>Bacteria</taxon>
        <taxon>Bacillati</taxon>
        <taxon>Actinomycetota</taxon>
        <taxon>Actinomycetes</taxon>
        <taxon>Micrococcales</taxon>
        <taxon>Micrococcaceae</taxon>
    </lineage>
</organism>
<keyword evidence="8 14" id="KW-0378">Hydrolase</keyword>
<dbReference type="PANTHER" id="PTHR39188:SF3">
    <property type="entry name" value="STAGE IV SPORULATION PROTEIN FB"/>
    <property type="match status" value="1"/>
</dbReference>
<feature type="transmembrane region" description="Helical" evidence="14">
    <location>
        <begin position="52"/>
        <end position="74"/>
    </location>
</feature>
<evidence type="ECO:0000256" key="1">
    <source>
        <dbReference type="ARBA" id="ARBA00004651"/>
    </source>
</evidence>
<keyword evidence="3 14" id="KW-1003">Cell membrane</keyword>
<keyword evidence="11 14" id="KW-0482">Metalloprotease</keyword>
<dbReference type="CDD" id="cd06164">
    <property type="entry name" value="S2P-M50_SpoIVFB_CBS"/>
    <property type="match status" value="1"/>
</dbReference>
<evidence type="ECO:0000256" key="13">
    <source>
        <dbReference type="ARBA" id="ARBA00023136"/>
    </source>
</evidence>
<feature type="active site" evidence="15">
    <location>
        <position position="72"/>
    </location>
</feature>
<sequence length="400" mass="42552">MPGMLSKKGLKIASVAGVPIYVSWTWWFFAALIVVLFRPTFARALPEASDGWTWAVSAFFALIMFATVLVHELAHALAALSFRWQVNEITLNFWGGATVYEHSGQGKAQTPLRSLFVAIVGPISNLLIAGAAWALLQILVDTSGTTQVLLGVTVWTNLLIGVFNLLPGLPLDGGRVVESAVWAATGSRARGMRAAGWSGRIIVGLLVVGGIVVPLAQTGIVVPLAQTGDVSIFGILIVIMIATMLWQAASATIRAARMQLLAEQMRITDLMTPVQTILADTSISKLVPLLTGTRPGFEYQQLPVAVLDVDQASGGEVLVGVIDYAALGTVPRSAWHLPVSTVSRAVNPQAQIQATDTVPDLFTTIMAHPNDLIAVVDTTATPHRIIGIINPDTLAGRLYA</sequence>
<comment type="similarity">
    <text evidence="2 14">Belongs to the peptidase M50B family.</text>
</comment>
<evidence type="ECO:0000256" key="16">
    <source>
        <dbReference type="PIRSR" id="PIRSR006404-2"/>
    </source>
</evidence>
<evidence type="ECO:0000256" key="5">
    <source>
        <dbReference type="ARBA" id="ARBA00022692"/>
    </source>
</evidence>
<comment type="cofactor">
    <cofactor evidence="14 16">
        <name>Zn(2+)</name>
        <dbReference type="ChEBI" id="CHEBI:29105"/>
    </cofactor>
    <text evidence="14 16">Binds 1 zinc ion per subunit.</text>
</comment>
<keyword evidence="5 14" id="KW-0812">Transmembrane</keyword>
<dbReference type="InterPro" id="IPR046342">
    <property type="entry name" value="CBS_dom_sf"/>
</dbReference>
<keyword evidence="10 14" id="KW-1133">Transmembrane helix</keyword>
<gene>
    <name evidence="18" type="ORF">A6F49_13385</name>
</gene>
<dbReference type="Proteomes" id="UP000078292">
    <property type="component" value="Unassembled WGS sequence"/>
</dbReference>
<evidence type="ECO:0000256" key="3">
    <source>
        <dbReference type="ARBA" id="ARBA00022475"/>
    </source>
</evidence>
<feature type="domain" description="Peptidase M50" evidence="17">
    <location>
        <begin position="146"/>
        <end position="193"/>
    </location>
</feature>
<evidence type="ECO:0000313" key="18">
    <source>
        <dbReference type="EMBL" id="OAV59765.1"/>
    </source>
</evidence>
<feature type="domain" description="Peptidase M50" evidence="17">
    <location>
        <begin position="59"/>
        <end position="136"/>
    </location>
</feature>
<dbReference type="STRING" id="1837282.A6F49_13385"/>
<evidence type="ECO:0000256" key="7">
    <source>
        <dbReference type="ARBA" id="ARBA00022737"/>
    </source>
</evidence>
<evidence type="ECO:0000256" key="9">
    <source>
        <dbReference type="ARBA" id="ARBA00022833"/>
    </source>
</evidence>
<feature type="transmembrane region" description="Helical" evidence="14">
    <location>
        <begin position="230"/>
        <end position="249"/>
    </location>
</feature>
<keyword evidence="7" id="KW-0677">Repeat</keyword>
<evidence type="ECO:0000259" key="17">
    <source>
        <dbReference type="Pfam" id="PF02163"/>
    </source>
</evidence>
<evidence type="ECO:0000256" key="14">
    <source>
        <dbReference type="PIRNR" id="PIRNR006404"/>
    </source>
</evidence>
<dbReference type="InterPro" id="IPR008915">
    <property type="entry name" value="Peptidase_M50"/>
</dbReference>
<evidence type="ECO:0000256" key="11">
    <source>
        <dbReference type="ARBA" id="ARBA00023049"/>
    </source>
</evidence>
<feature type="binding site" evidence="16">
    <location>
        <position position="172"/>
    </location>
    <ligand>
        <name>Zn(2+)</name>
        <dbReference type="ChEBI" id="CHEBI:29105"/>
        <note>catalytic</note>
    </ligand>
</feature>